<protein>
    <submittedName>
        <fullName evidence="2">Antibiotic biosynthesis monooxygenase</fullName>
    </submittedName>
</protein>
<dbReference type="RefSeq" id="WP_085786136.1">
    <property type="nucleotide sequence ID" value="NZ_CP019937.1"/>
</dbReference>
<dbReference type="PROSITE" id="PS51725">
    <property type="entry name" value="ABM"/>
    <property type="match status" value="1"/>
</dbReference>
<dbReference type="Proteomes" id="UP000242447">
    <property type="component" value="Chromosome"/>
</dbReference>
<reference evidence="2 3" key="1">
    <citation type="submission" date="2017-02" db="EMBL/GenBank/DDBJ databases">
        <title>Ketogulonicigenium robustum SPU B003 Genome sequencing and assembly.</title>
        <authorList>
            <person name="Li Y."/>
            <person name="Liu L."/>
            <person name="Wang C."/>
            <person name="Zhang M."/>
            <person name="Zhang T."/>
            <person name="Zhang Y."/>
        </authorList>
    </citation>
    <scope>NUCLEOTIDE SEQUENCE [LARGE SCALE GENOMIC DNA]</scope>
    <source>
        <strain evidence="2 3">SPU_B003</strain>
    </source>
</reference>
<dbReference type="InterPro" id="IPR050404">
    <property type="entry name" value="Heme-degrading_MO"/>
</dbReference>
<dbReference type="Gene3D" id="3.30.70.100">
    <property type="match status" value="1"/>
</dbReference>
<dbReference type="PANTHER" id="PTHR34474:SF2">
    <property type="entry name" value="SIGNAL TRANSDUCTION PROTEIN TRAP"/>
    <property type="match status" value="1"/>
</dbReference>
<dbReference type="OrthoDB" id="9798115at2"/>
<dbReference type="STRING" id="92947.BVG79_01277"/>
<name>A0A1W6NZP8_9RHOB</name>
<dbReference type="Pfam" id="PF03992">
    <property type="entry name" value="ABM"/>
    <property type="match status" value="1"/>
</dbReference>
<evidence type="ECO:0000313" key="3">
    <source>
        <dbReference type="Proteomes" id="UP000242447"/>
    </source>
</evidence>
<dbReference type="InterPro" id="IPR011008">
    <property type="entry name" value="Dimeric_a/b-barrel"/>
</dbReference>
<gene>
    <name evidence="2" type="primary">isdG</name>
    <name evidence="2" type="ORF">BVG79_01277</name>
</gene>
<keyword evidence="2" id="KW-0503">Monooxygenase</keyword>
<dbReference type="EMBL" id="CP019937">
    <property type="protein sequence ID" value="ARO14623.1"/>
    <property type="molecule type" value="Genomic_DNA"/>
</dbReference>
<keyword evidence="3" id="KW-1185">Reference proteome</keyword>
<sequence>MYIAMNRFIVQLENAEGFEAMWLGRESTLDQLPGFIEFHMLKGPEADDGTRLYASHTVWASEEDLKNWTRSDHFRAAHARRGEGDAPRVPVVTSKFEGFNAIQHIKAKA</sequence>
<evidence type="ECO:0000259" key="1">
    <source>
        <dbReference type="PROSITE" id="PS51725"/>
    </source>
</evidence>
<dbReference type="GO" id="GO:0004497">
    <property type="term" value="F:monooxygenase activity"/>
    <property type="evidence" value="ECO:0007669"/>
    <property type="project" value="UniProtKB-KW"/>
</dbReference>
<dbReference type="AlphaFoldDB" id="A0A1W6NZP8"/>
<organism evidence="2 3">
    <name type="scientific">Ketogulonicigenium robustum</name>
    <dbReference type="NCBI Taxonomy" id="92947"/>
    <lineage>
        <taxon>Bacteria</taxon>
        <taxon>Pseudomonadati</taxon>
        <taxon>Pseudomonadota</taxon>
        <taxon>Alphaproteobacteria</taxon>
        <taxon>Rhodobacterales</taxon>
        <taxon>Roseobacteraceae</taxon>
        <taxon>Ketogulonicigenium</taxon>
    </lineage>
</organism>
<accession>A0A1W6NZP8</accession>
<proteinExistence type="predicted"/>
<dbReference type="KEGG" id="kro:BVG79_01277"/>
<evidence type="ECO:0000313" key="2">
    <source>
        <dbReference type="EMBL" id="ARO14623.1"/>
    </source>
</evidence>
<dbReference type="PANTHER" id="PTHR34474">
    <property type="entry name" value="SIGNAL TRANSDUCTION PROTEIN TRAP"/>
    <property type="match status" value="1"/>
</dbReference>
<keyword evidence="2" id="KW-0560">Oxidoreductase</keyword>
<dbReference type="SUPFAM" id="SSF54909">
    <property type="entry name" value="Dimeric alpha+beta barrel"/>
    <property type="match status" value="1"/>
</dbReference>
<feature type="domain" description="ABM" evidence="1">
    <location>
        <begin position="2"/>
        <end position="96"/>
    </location>
</feature>
<dbReference type="InterPro" id="IPR007138">
    <property type="entry name" value="ABM_dom"/>
</dbReference>